<keyword evidence="5" id="KW-0677">Repeat</keyword>
<feature type="compositionally biased region" description="Basic and acidic residues" evidence="9">
    <location>
        <begin position="1"/>
        <end position="19"/>
    </location>
</feature>
<keyword evidence="7" id="KW-0648">Protein biosynthesis</keyword>
<dbReference type="AlphaFoldDB" id="A0AAD8B169"/>
<comment type="subcellular location">
    <subcellularLocation>
        <location evidence="1">Cytoplasm</location>
    </subcellularLocation>
</comment>
<dbReference type="PANTHER" id="PTHR14068:SF0">
    <property type="entry name" value="EUKARYOTIC TRANSLATION INITIATION FACTOR 3 SUBUNIT B"/>
    <property type="match status" value="1"/>
</dbReference>
<dbReference type="GO" id="GO:0003743">
    <property type="term" value="F:translation initiation factor activity"/>
    <property type="evidence" value="ECO:0007669"/>
    <property type="project" value="UniProtKB-KW"/>
</dbReference>
<keyword evidence="3 11" id="KW-0396">Initiation factor</keyword>
<evidence type="ECO:0000256" key="6">
    <source>
        <dbReference type="ARBA" id="ARBA00022884"/>
    </source>
</evidence>
<dbReference type="Pfam" id="PF00076">
    <property type="entry name" value="RRM_1"/>
    <property type="match status" value="1"/>
</dbReference>
<keyword evidence="4" id="KW-0853">WD repeat</keyword>
<protein>
    <submittedName>
        <fullName evidence="11">Eukaryotic translation initiation factor 3 subunit B</fullName>
    </submittedName>
</protein>
<evidence type="ECO:0000256" key="1">
    <source>
        <dbReference type="ARBA" id="ARBA00004496"/>
    </source>
</evidence>
<proteinExistence type="inferred from homology"/>
<dbReference type="Gene3D" id="3.30.70.330">
    <property type="match status" value="1"/>
</dbReference>
<dbReference type="InterPro" id="IPR013979">
    <property type="entry name" value="TIF_beta_prop-like"/>
</dbReference>
<dbReference type="FunFam" id="2.130.10.10:FF:001060">
    <property type="entry name" value="Eukaryotic translation initiation factor 3 subunit B"/>
    <property type="match status" value="1"/>
</dbReference>
<accession>A0AAD8B169</accession>
<evidence type="ECO:0000256" key="4">
    <source>
        <dbReference type="ARBA" id="ARBA00022574"/>
    </source>
</evidence>
<dbReference type="InterPro" id="IPR034363">
    <property type="entry name" value="eIF3B_RRM"/>
</dbReference>
<evidence type="ECO:0000256" key="8">
    <source>
        <dbReference type="PROSITE-ProRule" id="PRU00176"/>
    </source>
</evidence>
<dbReference type="HAMAP" id="MF_03001">
    <property type="entry name" value="eIF3b"/>
    <property type="match status" value="1"/>
</dbReference>
<dbReference type="SUPFAM" id="SSF54928">
    <property type="entry name" value="RNA-binding domain, RBD"/>
    <property type="match status" value="1"/>
</dbReference>
<name>A0AAD8B169_BIOPF</name>
<dbReference type="InterPro" id="IPR012677">
    <property type="entry name" value="Nucleotide-bd_a/b_plait_sf"/>
</dbReference>
<dbReference type="GO" id="GO:0031369">
    <property type="term" value="F:translation initiation factor binding"/>
    <property type="evidence" value="ECO:0007669"/>
    <property type="project" value="InterPro"/>
</dbReference>
<dbReference type="Proteomes" id="UP001233172">
    <property type="component" value="Unassembled WGS sequence"/>
</dbReference>
<dbReference type="SMART" id="SM00360">
    <property type="entry name" value="RRM"/>
    <property type="match status" value="1"/>
</dbReference>
<dbReference type="PANTHER" id="PTHR14068">
    <property type="entry name" value="EUKARYOTIC TRANSLATION INITIATION FACTOR 3 EIF3 -RELATED"/>
    <property type="match status" value="1"/>
</dbReference>
<evidence type="ECO:0000259" key="10">
    <source>
        <dbReference type="PROSITE" id="PS50102"/>
    </source>
</evidence>
<evidence type="ECO:0000256" key="9">
    <source>
        <dbReference type="SAM" id="MobiDB-lite"/>
    </source>
</evidence>
<organism evidence="11 12">
    <name type="scientific">Biomphalaria pfeifferi</name>
    <name type="common">Bloodfluke planorb</name>
    <name type="synonym">Freshwater snail</name>
    <dbReference type="NCBI Taxonomy" id="112525"/>
    <lineage>
        <taxon>Eukaryota</taxon>
        <taxon>Metazoa</taxon>
        <taxon>Spiralia</taxon>
        <taxon>Lophotrochozoa</taxon>
        <taxon>Mollusca</taxon>
        <taxon>Gastropoda</taxon>
        <taxon>Heterobranchia</taxon>
        <taxon>Euthyneura</taxon>
        <taxon>Panpulmonata</taxon>
        <taxon>Hygrophila</taxon>
        <taxon>Lymnaeoidea</taxon>
        <taxon>Planorbidae</taxon>
        <taxon>Biomphalaria</taxon>
    </lineage>
</organism>
<evidence type="ECO:0000313" key="12">
    <source>
        <dbReference type="Proteomes" id="UP001233172"/>
    </source>
</evidence>
<dbReference type="InterPro" id="IPR000504">
    <property type="entry name" value="RRM_dom"/>
</dbReference>
<dbReference type="FunFam" id="3.30.70.330:FF:000235">
    <property type="entry name" value="Eukaryotic translation initiation factor 3 subunit B"/>
    <property type="match status" value="1"/>
</dbReference>
<keyword evidence="6 8" id="KW-0694">RNA-binding</keyword>
<dbReference type="InterPro" id="IPR035979">
    <property type="entry name" value="RBD_domain_sf"/>
</dbReference>
<dbReference type="GO" id="GO:0005852">
    <property type="term" value="C:eukaryotic translation initiation factor 3 complex"/>
    <property type="evidence" value="ECO:0007669"/>
    <property type="project" value="InterPro"/>
</dbReference>
<evidence type="ECO:0000256" key="3">
    <source>
        <dbReference type="ARBA" id="ARBA00022540"/>
    </source>
</evidence>
<dbReference type="InterPro" id="IPR011042">
    <property type="entry name" value="6-blade_b-propeller_TolB-like"/>
</dbReference>
<keyword evidence="12" id="KW-1185">Reference proteome</keyword>
<dbReference type="Pfam" id="PF08662">
    <property type="entry name" value="eIF2A"/>
    <property type="match status" value="1"/>
</dbReference>
<sequence length="801" mass="94272">MAAGRVDSESRKTRDSESHVEEEEIEVEEEEPNFSDPEDFVDDVTDEELLGDVLRKRPKPSDSVDSVIIVDCIPKVGKERLDKLKNVIKKLFSKFGTVVNAFYPLDDEGNTKGYMFLEFSSPQNAHEAVKMTNGYKLDKQHSFKVNHFSDFEKYINVPDEWIPPDPKPYQDLGNLRSWLQNKESYDQFSVIYGEGEKTAIFLNTPEPSMVEERARWTETYVRWSPQGTYLATFHVKGIALWGGPKFSQIMRFSHPGVQLIDFSPCEKYLVTFSPLQDNHEDPQAIIIWDIRSGAKKRGFHCESRSTWPIFKWNQNGNYFARIGEEAISIYETPSFGLLDKKSLKIPAVRDFSWSPTDDIIAYWVPEQSNTPARVTLIEIPSRNELCVRNLFNVADCKMHWQKSGDYLCVKVDRYKTKKTDDKDQIKYSGIYYNFELFRIREKQIPVDKVEEKDPVLAFAWEPIGNKFAYIHGEAPRINVTFYNIQPKGKVELLKTFEKRSANHLFWSPNGQFIVLAGLRSMNGVLEFIDTQDMTVMTQTEHFMATDVEWDPTGRYVVSAVSWWGHKVDNGYWLWNFQGILQHKQPLEKFCQLQWRPRPPSLLSENRVKEIKKNFKTWAQKFEQEDSMRKMTASKDMLEKRRKLMEDFREYRSQKDKEFAEMKEIRLQLRSGIDTDELHNQEDNFTEEIIEFLIKAEEKIVEEFVHKDLHYKVNMKYKMQYILDLQYKVNIKHEIQDAIYSCNVMISRFVYKDLQYKVNIKHEIQDAIYSCNVMMWCFQQHPNVCLHVTSNSAVTNWEMLEK</sequence>
<reference evidence="11" key="2">
    <citation type="submission" date="2023-04" db="EMBL/GenBank/DDBJ databases">
        <authorList>
            <person name="Bu L."/>
            <person name="Lu L."/>
            <person name="Laidemitt M.R."/>
            <person name="Zhang S.M."/>
            <person name="Mutuku M."/>
            <person name="Mkoji G."/>
            <person name="Steinauer M."/>
            <person name="Loker E.S."/>
        </authorList>
    </citation>
    <scope>NUCLEOTIDE SEQUENCE</scope>
    <source>
        <strain evidence="11">KasaAsao</strain>
        <tissue evidence="11">Whole Snail</tissue>
    </source>
</reference>
<feature type="non-terminal residue" evidence="11">
    <location>
        <position position="801"/>
    </location>
</feature>
<evidence type="ECO:0000256" key="2">
    <source>
        <dbReference type="ARBA" id="ARBA00022490"/>
    </source>
</evidence>
<dbReference type="Gene3D" id="2.120.10.30">
    <property type="entry name" value="TolB, C-terminal domain"/>
    <property type="match status" value="1"/>
</dbReference>
<dbReference type="SUPFAM" id="SSF82171">
    <property type="entry name" value="DPP6 N-terminal domain-like"/>
    <property type="match status" value="1"/>
</dbReference>
<dbReference type="GO" id="GO:0003723">
    <property type="term" value="F:RNA binding"/>
    <property type="evidence" value="ECO:0007669"/>
    <property type="project" value="UniProtKB-UniRule"/>
</dbReference>
<dbReference type="InterPro" id="IPR011400">
    <property type="entry name" value="EIF3B"/>
</dbReference>
<dbReference type="InterPro" id="IPR015943">
    <property type="entry name" value="WD40/YVTN_repeat-like_dom_sf"/>
</dbReference>
<dbReference type="PIRSF" id="PIRSF036424">
    <property type="entry name" value="eIF3b"/>
    <property type="match status" value="1"/>
</dbReference>
<dbReference type="EMBL" id="JASAOG010000170">
    <property type="protein sequence ID" value="KAK0046137.1"/>
    <property type="molecule type" value="Genomic_DNA"/>
</dbReference>
<reference evidence="11" key="1">
    <citation type="journal article" date="2023" name="PLoS Negl. Trop. Dis.">
        <title>A genome sequence for Biomphalaria pfeifferi, the major vector snail for the human-infecting parasite Schistosoma mansoni.</title>
        <authorList>
            <person name="Bu L."/>
            <person name="Lu L."/>
            <person name="Laidemitt M.R."/>
            <person name="Zhang S.M."/>
            <person name="Mutuku M."/>
            <person name="Mkoji G."/>
            <person name="Steinauer M."/>
            <person name="Loker E.S."/>
        </authorList>
    </citation>
    <scope>NUCLEOTIDE SEQUENCE</scope>
    <source>
        <strain evidence="11">KasaAsao</strain>
    </source>
</reference>
<dbReference type="PROSITE" id="PS50102">
    <property type="entry name" value="RRM"/>
    <property type="match status" value="1"/>
</dbReference>
<feature type="domain" description="RRM" evidence="10">
    <location>
        <begin position="66"/>
        <end position="150"/>
    </location>
</feature>
<evidence type="ECO:0000313" key="11">
    <source>
        <dbReference type="EMBL" id="KAK0046137.1"/>
    </source>
</evidence>
<comment type="caution">
    <text evidence="11">The sequence shown here is derived from an EMBL/GenBank/DDBJ whole genome shotgun (WGS) entry which is preliminary data.</text>
</comment>
<keyword evidence="2" id="KW-0963">Cytoplasm</keyword>
<feature type="compositionally biased region" description="Acidic residues" evidence="9">
    <location>
        <begin position="20"/>
        <end position="41"/>
    </location>
</feature>
<dbReference type="CDD" id="cd12278">
    <property type="entry name" value="RRM_eIF3B"/>
    <property type="match status" value="1"/>
</dbReference>
<evidence type="ECO:0000256" key="5">
    <source>
        <dbReference type="ARBA" id="ARBA00022737"/>
    </source>
</evidence>
<dbReference type="Gene3D" id="2.130.10.10">
    <property type="entry name" value="YVTN repeat-like/Quinoprotein amine dehydrogenase"/>
    <property type="match status" value="1"/>
</dbReference>
<feature type="region of interest" description="Disordered" evidence="9">
    <location>
        <begin position="1"/>
        <end position="41"/>
    </location>
</feature>
<gene>
    <name evidence="11" type="ORF">Bpfe_024456</name>
</gene>
<evidence type="ECO:0000256" key="7">
    <source>
        <dbReference type="ARBA" id="ARBA00022917"/>
    </source>
</evidence>